<dbReference type="EMBL" id="GBEZ01024431">
    <property type="protein sequence ID" value="JAC62561.1"/>
    <property type="molecule type" value="Transcribed_RNA"/>
</dbReference>
<organism evidence="3">
    <name type="scientific">Tetraselmis sp. GSL018</name>
    <dbReference type="NCBI Taxonomy" id="582737"/>
    <lineage>
        <taxon>Eukaryota</taxon>
        <taxon>Viridiplantae</taxon>
        <taxon>Chlorophyta</taxon>
        <taxon>core chlorophytes</taxon>
        <taxon>Chlorodendrophyceae</taxon>
        <taxon>Chlorodendrales</taxon>
        <taxon>Chlorodendraceae</taxon>
        <taxon>Tetraselmis</taxon>
    </lineage>
</organism>
<evidence type="ECO:0000313" key="3">
    <source>
        <dbReference type="EMBL" id="JAC62561.1"/>
    </source>
</evidence>
<keyword evidence="2" id="KW-1133">Transmembrane helix</keyword>
<sequence length="622" mass="67687">MMDPDMAKLAMEQMAKMTPEQMAAMRQQMGGVSPEMMQAAMAQMNSMSEADKARMREQMSRMDPGQLPDMGAATASRMRAQHEYQYKASLELKEEGNALHRQQRFAEAVEKYSRAHANMETHTSQEGRALRKACALNLASCCLKLDRSDEAIRLCTEVLAQDPSNPKALYRRGMARVAAGSLEQGVLDLRKAAAASPGDRTIKDQLSELEARLAAEGRDVPEDASAEEAPASVAGGQEAPWAAASAAPDPSQAAALMKDPGMRKMMINMMKNMTDDELRKMAEMNGAPPGMSVEQIRSQYSMLDSMDEADIERMCDTAATARSARKETGEAEGSSRVPGARPGPDQLSKMHEMMSQDPEAMKQVMDTVSSMPPEQLEAIAKASGLPEGMKLTPELMKMSADMMSKMSFEDIQRMSDNRWDAQQASSGVPAESSQAPLPSARAGEGAALDGGEKARGPSPSGPPEMTPEVAAMASGMMSSRNFGNPDELEKLAGSMYPGGSSSGSSDSSSAPDMERMQREMMSNPEMMKMAQEMMRSMDPKTLAAISKQAGMEMSEEHAKKMTEALKSMKPEQMERLVKFAGYAQKAKNKAAEARDFLLSRKVFWISLAMVVVALALRYMGWM</sequence>
<dbReference type="InterPro" id="IPR053319">
    <property type="entry name" value="OEP61"/>
</dbReference>
<dbReference type="InterPro" id="IPR019734">
    <property type="entry name" value="TPR_rpt"/>
</dbReference>
<dbReference type="InterPro" id="IPR011990">
    <property type="entry name" value="TPR-like_helical_dom_sf"/>
</dbReference>
<dbReference type="PANTHER" id="PTHR48433:SF1">
    <property type="entry name" value="OUTER ENVELOPE PROTEIN 61-LIKE"/>
    <property type="match status" value="1"/>
</dbReference>
<feature type="region of interest" description="Disordered" evidence="1">
    <location>
        <begin position="216"/>
        <end position="252"/>
    </location>
</feature>
<dbReference type="PANTHER" id="PTHR48433">
    <property type="entry name" value="OUTER ENVELOPE PROTEIN 61-LIKE"/>
    <property type="match status" value="1"/>
</dbReference>
<accession>A0A061QW73</accession>
<protein>
    <submittedName>
        <fullName evidence="3">Tetratricopeptide repeat-containing family protein</fullName>
    </submittedName>
</protein>
<gene>
    <name evidence="3" type="ORF">TSPGSL018_23034</name>
</gene>
<dbReference type="SMART" id="SM00028">
    <property type="entry name" value="TPR"/>
    <property type="match status" value="3"/>
</dbReference>
<dbReference type="SUPFAM" id="SSF48452">
    <property type="entry name" value="TPR-like"/>
    <property type="match status" value="1"/>
</dbReference>
<evidence type="ECO:0000256" key="2">
    <source>
        <dbReference type="SAM" id="Phobius"/>
    </source>
</evidence>
<feature type="region of interest" description="Disordered" evidence="1">
    <location>
        <begin position="418"/>
        <end position="515"/>
    </location>
</feature>
<feature type="transmembrane region" description="Helical" evidence="2">
    <location>
        <begin position="602"/>
        <end position="620"/>
    </location>
</feature>
<feature type="region of interest" description="Disordered" evidence="1">
    <location>
        <begin position="321"/>
        <end position="349"/>
    </location>
</feature>
<feature type="compositionally biased region" description="Polar residues" evidence="1">
    <location>
        <begin position="420"/>
        <end position="436"/>
    </location>
</feature>
<keyword evidence="2" id="KW-0812">Transmembrane</keyword>
<feature type="compositionally biased region" description="Low complexity" evidence="1">
    <location>
        <begin position="492"/>
        <end position="511"/>
    </location>
</feature>
<feature type="compositionally biased region" description="Low complexity" evidence="1">
    <location>
        <begin position="227"/>
        <end position="252"/>
    </location>
</feature>
<dbReference type="AlphaFoldDB" id="A0A061QW73"/>
<reference evidence="3" key="1">
    <citation type="submission" date="2014-05" db="EMBL/GenBank/DDBJ databases">
        <title>The transcriptome of the halophilic microalga Tetraselmis sp. GSL018 isolated from the Great Salt Lake, Utah.</title>
        <authorList>
            <person name="Jinkerson R.E."/>
            <person name="D'Adamo S."/>
            <person name="Posewitz M.C."/>
        </authorList>
    </citation>
    <scope>NUCLEOTIDE SEQUENCE</scope>
    <source>
        <strain evidence="3">GSL018</strain>
    </source>
</reference>
<evidence type="ECO:0000256" key="1">
    <source>
        <dbReference type="SAM" id="MobiDB-lite"/>
    </source>
</evidence>
<proteinExistence type="predicted"/>
<dbReference type="Gene3D" id="1.25.40.10">
    <property type="entry name" value="Tetratricopeptide repeat domain"/>
    <property type="match status" value="1"/>
</dbReference>
<keyword evidence="2" id="KW-0472">Membrane</keyword>
<name>A0A061QW73_9CHLO</name>